<dbReference type="PANTHER" id="PTHR47577">
    <property type="entry name" value="THAP DOMAIN-CONTAINING PROTEIN 6"/>
    <property type="match status" value="1"/>
</dbReference>
<accession>A0ABD0JP76</accession>
<evidence type="ECO:0000313" key="3">
    <source>
        <dbReference type="Proteomes" id="UP001519460"/>
    </source>
</evidence>
<evidence type="ECO:0000259" key="1">
    <source>
        <dbReference type="Pfam" id="PF21788"/>
    </source>
</evidence>
<evidence type="ECO:0000313" key="2">
    <source>
        <dbReference type="EMBL" id="KAK7476712.1"/>
    </source>
</evidence>
<feature type="domain" description="Transposable element P transposase-like GTP-binding insertion" evidence="1">
    <location>
        <begin position="1"/>
        <end position="115"/>
    </location>
</feature>
<proteinExistence type="predicted"/>
<dbReference type="PANTHER" id="PTHR47577:SF2">
    <property type="entry name" value="THAP DOMAIN CONTAINING 9"/>
    <property type="match status" value="1"/>
</dbReference>
<organism evidence="2 3">
    <name type="scientific">Batillaria attramentaria</name>
    <dbReference type="NCBI Taxonomy" id="370345"/>
    <lineage>
        <taxon>Eukaryota</taxon>
        <taxon>Metazoa</taxon>
        <taxon>Spiralia</taxon>
        <taxon>Lophotrochozoa</taxon>
        <taxon>Mollusca</taxon>
        <taxon>Gastropoda</taxon>
        <taxon>Caenogastropoda</taxon>
        <taxon>Sorbeoconcha</taxon>
        <taxon>Cerithioidea</taxon>
        <taxon>Batillariidae</taxon>
        <taxon>Batillaria</taxon>
    </lineage>
</organism>
<protein>
    <recommendedName>
        <fullName evidence="1">Transposable element P transposase-like GTP-binding insertion domain-containing protein</fullName>
    </recommendedName>
</protein>
<comment type="caution">
    <text evidence="2">The sequence shown here is derived from an EMBL/GenBank/DDBJ whole genome shotgun (WGS) entry which is preliminary data.</text>
</comment>
<gene>
    <name evidence="2" type="ORF">BaRGS_00032049</name>
</gene>
<dbReference type="EMBL" id="JACVVK020000368">
    <property type="protein sequence ID" value="KAK7476712.1"/>
    <property type="molecule type" value="Genomic_DNA"/>
</dbReference>
<dbReference type="InterPro" id="IPR048366">
    <property type="entry name" value="TNP-like_GBD"/>
</dbReference>
<reference evidence="2 3" key="1">
    <citation type="journal article" date="2023" name="Sci. Data">
        <title>Genome assembly of the Korean intertidal mud-creeper Batillaria attramentaria.</title>
        <authorList>
            <person name="Patra A.K."/>
            <person name="Ho P.T."/>
            <person name="Jun S."/>
            <person name="Lee S.J."/>
            <person name="Kim Y."/>
            <person name="Won Y.J."/>
        </authorList>
    </citation>
    <scope>NUCLEOTIDE SEQUENCE [LARGE SCALE GENOMIC DNA]</scope>
    <source>
        <strain evidence="2">Wonlab-2016</strain>
    </source>
</reference>
<dbReference type="Proteomes" id="UP001519460">
    <property type="component" value="Unassembled WGS sequence"/>
</dbReference>
<sequence>MLKLLRNTFATKDHQGNIIRWQYLEDLHQNQDREGLRLANKLSGAHVNWQAQEMKVKLAAQTQSSSVADSLEFCRDGLQLAAFQNCHSTVQFLQTVDQVFDILNSRNKFARGLKGAMKPDQSDGDCSALPVLESAFSYLKALTDVAGKLLYKTQKKTATVGFLATIRAVQGIY</sequence>
<dbReference type="Pfam" id="PF21788">
    <property type="entry name" value="TNP-like_GBD"/>
    <property type="match status" value="1"/>
</dbReference>
<name>A0ABD0JP76_9CAEN</name>
<keyword evidence="3" id="KW-1185">Reference proteome</keyword>
<dbReference type="AlphaFoldDB" id="A0ABD0JP76"/>